<evidence type="ECO:0000256" key="7">
    <source>
        <dbReference type="PIRSR" id="PIRSR000099-1"/>
    </source>
</evidence>
<feature type="binding site" evidence="5 8">
    <location>
        <position position="221"/>
    </location>
    <ligand>
        <name>NAD(+)</name>
        <dbReference type="ChEBI" id="CHEBI:57540"/>
    </ligand>
</feature>
<dbReference type="FunFam" id="3.40.50.1980:FF:000026">
    <property type="entry name" value="Histidinol dehydrogenase"/>
    <property type="match status" value="1"/>
</dbReference>
<comment type="caution">
    <text evidence="12">The sequence shown here is derived from an EMBL/GenBank/DDBJ whole genome shotgun (WGS) entry which is preliminary data.</text>
</comment>
<keyword evidence="5" id="KW-0028">Amino-acid biosynthesis</keyword>
<dbReference type="AlphaFoldDB" id="Q0YRJ7"/>
<evidence type="ECO:0000313" key="12">
    <source>
        <dbReference type="EMBL" id="EAT58899.1"/>
    </source>
</evidence>
<evidence type="ECO:0000256" key="3">
    <source>
        <dbReference type="ARBA" id="ARBA00022833"/>
    </source>
</evidence>
<dbReference type="InterPro" id="IPR001692">
    <property type="entry name" value="Histidinol_DH_CS"/>
</dbReference>
<dbReference type="InterPro" id="IPR012131">
    <property type="entry name" value="Hstdl_DH"/>
</dbReference>
<dbReference type="InterPro" id="IPR016161">
    <property type="entry name" value="Ald_DH/histidinol_DH"/>
</dbReference>
<feature type="binding site" evidence="5 8">
    <location>
        <position position="198"/>
    </location>
    <ligand>
        <name>NAD(+)</name>
        <dbReference type="ChEBI" id="CHEBI:57540"/>
    </ligand>
</feature>
<dbReference type="CDD" id="cd06572">
    <property type="entry name" value="Histidinol_dh"/>
    <property type="match status" value="1"/>
</dbReference>
<gene>
    <name evidence="5" type="primary">hisD</name>
    <name evidence="12" type="ORF">CferDRAFT_0840</name>
</gene>
<dbReference type="PIRSF" id="PIRSF000099">
    <property type="entry name" value="Histidinol_dh"/>
    <property type="match status" value="1"/>
</dbReference>
<dbReference type="PANTHER" id="PTHR21256:SF2">
    <property type="entry name" value="HISTIDINE BIOSYNTHESIS TRIFUNCTIONAL PROTEIN"/>
    <property type="match status" value="1"/>
</dbReference>
<dbReference type="Pfam" id="PF00815">
    <property type="entry name" value="Histidinol_dh"/>
    <property type="match status" value="1"/>
</dbReference>
<dbReference type="InterPro" id="IPR022695">
    <property type="entry name" value="Histidinol_DH_monofunct"/>
</dbReference>
<sequence length="438" mass="47369">MILKTINSREVLPIYRFAEERPALKKQLTRSVAFDPAVQSAVDEILQRVLHHGDSAVLDYTEQFQGVRLSEMKVSPDAIEEAYRQADPGFVTVLREAYSNILRFHEHEVEKSFFYESEGGVLLGQRVTAMQKALLYVPGGKASYPSSLLMNAAPAKVAGVKEIFMTTPCDPSGEVSPHILAAAAVAGIDSVYKLGGAQAVAAFAYGTETVPKVDIITGPGNKYVALAKKQVFGHVAIDSIAGPSEVVVIADASANPEFIVLDLFAQAEHDPDASAVLITPSEALAEAVRRCAEERLPSMLRKDIIASALKENGAIVVVDSLEEACTVSDMIAPEHLELHVEHPWDILPLIHHAGAIFMGGYSCETIGDYYAGPNHTLPTNGTARFFSPLSVRDFIKHTSIIAYSKQQLLGCGEKIAAFADHEGLQAHAEAVRARLRTL</sequence>
<comment type="cofactor">
    <cofactor evidence="5 10">
        <name>Zn(2+)</name>
        <dbReference type="ChEBI" id="CHEBI:29105"/>
    </cofactor>
    <text evidence="5 10">Binds 1 zinc ion per subunit.</text>
</comment>
<keyword evidence="13" id="KW-1185">Reference proteome</keyword>
<dbReference type="GO" id="GO:0051287">
    <property type="term" value="F:NAD binding"/>
    <property type="evidence" value="ECO:0007669"/>
    <property type="project" value="InterPro"/>
</dbReference>
<dbReference type="EMBL" id="AASE01000010">
    <property type="protein sequence ID" value="EAT58899.1"/>
    <property type="molecule type" value="Genomic_DNA"/>
</dbReference>
<feature type="binding site" evidence="5 10">
    <location>
        <position position="269"/>
    </location>
    <ligand>
        <name>Zn(2+)</name>
        <dbReference type="ChEBI" id="CHEBI:29105"/>
    </ligand>
</feature>
<evidence type="ECO:0000256" key="8">
    <source>
        <dbReference type="PIRSR" id="PIRSR000099-2"/>
    </source>
</evidence>
<evidence type="ECO:0000313" key="13">
    <source>
        <dbReference type="Proteomes" id="UP000004162"/>
    </source>
</evidence>
<feature type="binding site" evidence="5 9">
    <location>
        <position position="427"/>
    </location>
    <ligand>
        <name>substrate</name>
    </ligand>
</feature>
<dbReference type="PRINTS" id="PR00083">
    <property type="entry name" value="HOLDHDRGNASE"/>
</dbReference>
<feature type="binding site" evidence="5 8">
    <location>
        <position position="136"/>
    </location>
    <ligand>
        <name>NAD(+)</name>
        <dbReference type="ChEBI" id="CHEBI:57540"/>
    </ligand>
</feature>
<feature type="active site" description="Proton acceptor" evidence="5 7">
    <location>
        <position position="335"/>
    </location>
</feature>
<feature type="binding site" evidence="5 9">
    <location>
        <position position="335"/>
    </location>
    <ligand>
        <name>substrate</name>
    </ligand>
</feature>
<keyword evidence="2 5" id="KW-0479">Metal-binding</keyword>
<dbReference type="Gene3D" id="1.20.5.1300">
    <property type="match status" value="1"/>
</dbReference>
<feature type="binding site" evidence="5 10">
    <location>
        <position position="427"/>
    </location>
    <ligand>
        <name>Zn(2+)</name>
        <dbReference type="ChEBI" id="CHEBI:29105"/>
    </ligand>
</feature>
<organism evidence="12 13">
    <name type="scientific">Chlorobium ferrooxidans DSM 13031</name>
    <dbReference type="NCBI Taxonomy" id="377431"/>
    <lineage>
        <taxon>Bacteria</taxon>
        <taxon>Pseudomonadati</taxon>
        <taxon>Chlorobiota</taxon>
        <taxon>Chlorobiia</taxon>
        <taxon>Chlorobiales</taxon>
        <taxon>Chlorobiaceae</taxon>
        <taxon>Chlorobium/Pelodictyon group</taxon>
        <taxon>Chlorobium</taxon>
    </lineage>
</organism>
<name>Q0YRJ7_9CHLB</name>
<dbReference type="SUPFAM" id="SSF53720">
    <property type="entry name" value="ALDH-like"/>
    <property type="match status" value="1"/>
</dbReference>
<evidence type="ECO:0000256" key="10">
    <source>
        <dbReference type="PIRSR" id="PIRSR000099-4"/>
    </source>
</evidence>
<dbReference type="UniPathway" id="UPA00031">
    <property type="reaction ID" value="UER00014"/>
</dbReference>
<proteinExistence type="inferred from homology"/>
<dbReference type="GO" id="GO:0005829">
    <property type="term" value="C:cytosol"/>
    <property type="evidence" value="ECO:0007669"/>
    <property type="project" value="TreeGrafter"/>
</dbReference>
<feature type="binding site" evidence="5 10">
    <location>
        <position position="368"/>
    </location>
    <ligand>
        <name>Zn(2+)</name>
        <dbReference type="ChEBI" id="CHEBI:29105"/>
    </ligand>
</feature>
<keyword evidence="5 8" id="KW-0520">NAD</keyword>
<dbReference type="GO" id="GO:0008270">
    <property type="term" value="F:zinc ion binding"/>
    <property type="evidence" value="ECO:0007669"/>
    <property type="project" value="UniProtKB-UniRule"/>
</dbReference>
<comment type="function">
    <text evidence="5">Catalyzes the sequential NAD-dependent oxidations of L-histidinol to L-histidinaldehyde and then to L-histidine.</text>
</comment>
<reference evidence="12 13" key="2">
    <citation type="submission" date="2006-07" db="EMBL/GenBank/DDBJ databases">
        <title>Sequencing of the draft genome and assembly of Chlorobium ferroxidans DSM 13031.</title>
        <authorList>
            <consortium name="US DOE Joint Genome Institute (JGI-PGF)"/>
            <person name="Copeland A."/>
            <person name="Lucas S."/>
            <person name="Lapidus A."/>
            <person name="Barry K."/>
            <person name="Glavina del Rio T."/>
            <person name="Dalin E."/>
            <person name="Tice H."/>
            <person name="Bruce D."/>
            <person name="Pitluck S."/>
            <person name="Richardson P."/>
        </authorList>
    </citation>
    <scope>NUCLEOTIDE SEQUENCE [LARGE SCALE GENOMIC DNA]</scope>
    <source>
        <strain evidence="12 13">DSM 13031</strain>
    </source>
</reference>
<dbReference type="Proteomes" id="UP000004162">
    <property type="component" value="Unassembled WGS sequence"/>
</dbReference>
<feature type="binding site" evidence="5 9">
    <location>
        <position position="266"/>
    </location>
    <ligand>
        <name>substrate</name>
    </ligand>
</feature>
<evidence type="ECO:0000256" key="2">
    <source>
        <dbReference type="ARBA" id="ARBA00022723"/>
    </source>
</evidence>
<evidence type="ECO:0000256" key="4">
    <source>
        <dbReference type="ARBA" id="ARBA00023002"/>
    </source>
</evidence>
<keyword evidence="3 5" id="KW-0862">Zinc</keyword>
<protein>
    <recommendedName>
        <fullName evidence="5">Histidinol dehydrogenase</fullName>
        <shortName evidence="5">HDH</shortName>
        <ecNumber evidence="5">1.1.1.23</ecNumber>
    </recommendedName>
</protein>
<reference evidence="12 13" key="1">
    <citation type="submission" date="2006-07" db="EMBL/GenBank/DDBJ databases">
        <title>Annotation of the draft genome assembly of Chlorobium ferroxidans DSM 13031.</title>
        <authorList>
            <consortium name="US DOE Joint Genome Institute (JGI-ORNL)"/>
            <person name="Larimer F."/>
            <person name="Land M."/>
            <person name="Hauser L."/>
        </authorList>
    </citation>
    <scope>NUCLEOTIDE SEQUENCE [LARGE SCALE GENOMIC DNA]</scope>
    <source>
        <strain evidence="12 13">DSM 13031</strain>
    </source>
</reference>
<feature type="active site" description="Proton acceptor" evidence="5 7">
    <location>
        <position position="334"/>
    </location>
</feature>
<dbReference type="NCBIfam" id="TIGR00069">
    <property type="entry name" value="hisD"/>
    <property type="match status" value="1"/>
</dbReference>
<dbReference type="EC" id="1.1.1.23" evidence="5"/>
<evidence type="ECO:0000256" key="11">
    <source>
        <dbReference type="RuleBase" id="RU004175"/>
    </source>
</evidence>
<keyword evidence="5" id="KW-0368">Histidine biosynthesis</keyword>
<feature type="binding site" evidence="5 9">
    <location>
        <position position="422"/>
    </location>
    <ligand>
        <name>substrate</name>
    </ligand>
</feature>
<feature type="binding site" evidence="5 9">
    <location>
        <position position="244"/>
    </location>
    <ligand>
        <name>substrate</name>
    </ligand>
</feature>
<evidence type="ECO:0000256" key="1">
    <source>
        <dbReference type="ARBA" id="ARBA00010178"/>
    </source>
</evidence>
<evidence type="ECO:0000256" key="6">
    <source>
        <dbReference type="PIRNR" id="PIRNR000099"/>
    </source>
</evidence>
<dbReference type="Gene3D" id="3.40.50.1980">
    <property type="entry name" value="Nitrogenase molybdenum iron protein domain"/>
    <property type="match status" value="2"/>
</dbReference>
<evidence type="ECO:0000256" key="5">
    <source>
        <dbReference type="HAMAP-Rule" id="MF_01024"/>
    </source>
</evidence>
<comment type="pathway">
    <text evidence="5">Amino-acid biosynthesis; L-histidine biosynthesis; L-histidine from 5-phospho-alpha-D-ribose 1-diphosphate: step 9/9.</text>
</comment>
<dbReference type="PROSITE" id="PS00611">
    <property type="entry name" value="HISOL_DEHYDROGENASE"/>
    <property type="match status" value="1"/>
</dbReference>
<dbReference type="PANTHER" id="PTHR21256">
    <property type="entry name" value="HISTIDINOL DEHYDROGENASE HDH"/>
    <property type="match status" value="1"/>
</dbReference>
<dbReference type="GO" id="GO:0004399">
    <property type="term" value="F:histidinol dehydrogenase activity"/>
    <property type="evidence" value="ECO:0007669"/>
    <property type="project" value="UniProtKB-UniRule"/>
</dbReference>
<dbReference type="FunFam" id="3.40.50.1980:FF:000001">
    <property type="entry name" value="Histidinol dehydrogenase"/>
    <property type="match status" value="1"/>
</dbReference>
<comment type="catalytic activity">
    <reaction evidence="5">
        <text>L-histidinol + 2 NAD(+) + H2O = L-histidine + 2 NADH + 3 H(+)</text>
        <dbReference type="Rhea" id="RHEA:20641"/>
        <dbReference type="ChEBI" id="CHEBI:15377"/>
        <dbReference type="ChEBI" id="CHEBI:15378"/>
        <dbReference type="ChEBI" id="CHEBI:57540"/>
        <dbReference type="ChEBI" id="CHEBI:57595"/>
        <dbReference type="ChEBI" id="CHEBI:57699"/>
        <dbReference type="ChEBI" id="CHEBI:57945"/>
        <dbReference type="EC" id="1.1.1.23"/>
    </reaction>
</comment>
<accession>Q0YRJ7</accession>
<feature type="binding site" evidence="5 9">
    <location>
        <position position="368"/>
    </location>
    <ligand>
        <name>substrate</name>
    </ligand>
</feature>
<comment type="similarity">
    <text evidence="1 5 6 11">Belongs to the histidinol dehydrogenase family.</text>
</comment>
<evidence type="ECO:0000256" key="9">
    <source>
        <dbReference type="PIRSR" id="PIRSR000099-3"/>
    </source>
</evidence>
<feature type="binding site" evidence="5 9">
    <location>
        <position position="269"/>
    </location>
    <ligand>
        <name>substrate</name>
    </ligand>
</feature>
<dbReference type="GO" id="GO:0000105">
    <property type="term" value="P:L-histidine biosynthetic process"/>
    <property type="evidence" value="ECO:0007669"/>
    <property type="project" value="UniProtKB-UniRule"/>
</dbReference>
<feature type="binding site" evidence="5 10">
    <location>
        <position position="266"/>
    </location>
    <ligand>
        <name>Zn(2+)</name>
        <dbReference type="ChEBI" id="CHEBI:29105"/>
    </ligand>
</feature>
<dbReference type="HAMAP" id="MF_01024">
    <property type="entry name" value="HisD"/>
    <property type="match status" value="1"/>
</dbReference>
<keyword evidence="4 5" id="KW-0560">Oxidoreductase</keyword>